<dbReference type="PANTHER" id="PTHR46436:SF1">
    <property type="entry name" value="CENTROSOMAL PROTEIN OF 76 KDA"/>
    <property type="match status" value="1"/>
</dbReference>
<feature type="domain" description="CEP76 C2" evidence="3">
    <location>
        <begin position="108"/>
        <end position="262"/>
    </location>
</feature>
<evidence type="ECO:0000313" key="7">
    <source>
        <dbReference type="EMBL" id="KAG8464340.1"/>
    </source>
</evidence>
<dbReference type="InterPro" id="IPR028926">
    <property type="entry name" value="CEP76-C2"/>
</dbReference>
<dbReference type="GO" id="GO:0005813">
    <property type="term" value="C:centrosome"/>
    <property type="evidence" value="ECO:0007669"/>
    <property type="project" value="UniProtKB-SubCell"/>
</dbReference>
<comment type="subcellular location">
    <subcellularLocation>
        <location evidence="1">Cytoplasm</location>
        <location evidence="1">Cytoskeleton</location>
        <location evidence="1">Microtubule organizing center</location>
        <location evidence="1">Centrosome</location>
    </subcellularLocation>
</comment>
<dbReference type="Pfam" id="PF24654">
    <property type="entry name" value="CEP76_N"/>
    <property type="match status" value="1"/>
</dbReference>
<evidence type="ECO:0000259" key="3">
    <source>
        <dbReference type="Pfam" id="PF15627"/>
    </source>
</evidence>
<proteinExistence type="predicted"/>
<evidence type="ECO:0008006" key="9">
    <source>
        <dbReference type="Google" id="ProtNLM"/>
    </source>
</evidence>
<comment type="caution">
    <text evidence="7">The sequence shown here is derived from an EMBL/GenBank/DDBJ whole genome shotgun (WGS) entry which is preliminary data.</text>
</comment>
<organism evidence="7 8">
    <name type="scientific">Diacronema lutheri</name>
    <name type="common">Unicellular marine alga</name>
    <name type="synonym">Monochrysis lutheri</name>
    <dbReference type="NCBI Taxonomy" id="2081491"/>
    <lineage>
        <taxon>Eukaryota</taxon>
        <taxon>Haptista</taxon>
        <taxon>Haptophyta</taxon>
        <taxon>Pavlovophyceae</taxon>
        <taxon>Pavlovales</taxon>
        <taxon>Pavlovaceae</taxon>
        <taxon>Diacronema</taxon>
    </lineage>
</organism>
<keyword evidence="2" id="KW-0963">Cytoplasm</keyword>
<dbReference type="OrthoDB" id="5527234at2759"/>
<name>A0A8J5XJ55_DIALT</name>
<evidence type="ECO:0000259" key="6">
    <source>
        <dbReference type="Pfam" id="PF24656"/>
    </source>
</evidence>
<dbReference type="InterPro" id="IPR056290">
    <property type="entry name" value="CEPT76/DRC7_peptidase-like_dom"/>
</dbReference>
<dbReference type="AlphaFoldDB" id="A0A8J5XJ55"/>
<evidence type="ECO:0000259" key="4">
    <source>
        <dbReference type="Pfam" id="PF24652"/>
    </source>
</evidence>
<evidence type="ECO:0000256" key="1">
    <source>
        <dbReference type="ARBA" id="ARBA00004300"/>
    </source>
</evidence>
<feature type="domain" description="Centrosomal protein of 76 kDa C-terminal" evidence="4">
    <location>
        <begin position="518"/>
        <end position="653"/>
    </location>
</feature>
<sequence length="654" mass="70864">MGPGSSGLPDAQLATVKQLIHEHLRSAGVYESMRAIVSQVVADPAGTGDDQTDAAGTDAVIRALQQKGVISDLVNSLSAQLEPLATERRAPAPTGRSPDSLPVLLSGERYLHVSLLGGKAFVQHIAAGGAAAGLPPSLETLTIFAQLGAQRARSRPAPAAVEPQLDDSFLFRLDAPRTPGERGSAFDGLLAHKQLLHLVLVRSSEDGVLREVVGTHLLEWRKVLTVGAPAACTVSVELSGVREEAKLPVGVLDIRLELLPPVPEAEAASLPAERDLVAQLRAERASEADAERAFFAYARAWWAEYVAIRPAHRERLVKIFALSEFGVQRPVTTFVRPIVAHRLLESAAHAARFVALLPFARHATVGDGSAETWGTLHSFLARGKGDADEHALLLCSLLLGFGLDAYVAVGTDTQGGHLWVVTRASTSRTIFWESLSGQRTVHDLHAVDDSARAAHYRTVGCLFSHEAFYANVQPDDSIGLCIFDLENRALWKKMESPLLRALTPMPSPPLVGSALPSPHGAEEELEQALRALIAQHREPLGLHTFWDDRLSAYLTPALAAYELERVSGAAYGNEEFQQAIKRHVPEGFTFKGFPQLFSHAMPSRVLFGLLKANVALDILQVRGEHVRHAVRCKIVNFPEDVRAVWVMIAVKFKA</sequence>
<protein>
    <recommendedName>
        <fullName evidence="9">Centrosomal protein of 76 kDa</fullName>
    </recommendedName>
</protein>
<feature type="domain" description="CEP76 N-terminal" evidence="5">
    <location>
        <begin position="16"/>
        <end position="77"/>
    </location>
</feature>
<gene>
    <name evidence="7" type="ORF">KFE25_003403</name>
</gene>
<feature type="domain" description="CEP76/DRC7 peptidase-like" evidence="6">
    <location>
        <begin position="371"/>
        <end position="494"/>
    </location>
</feature>
<dbReference type="Pfam" id="PF24656">
    <property type="entry name" value="CEPT76_peptidase"/>
    <property type="match status" value="1"/>
</dbReference>
<dbReference type="InterPro" id="IPR052299">
    <property type="entry name" value="CEP76"/>
</dbReference>
<dbReference type="Pfam" id="PF24652">
    <property type="entry name" value="CEP76_C"/>
    <property type="match status" value="1"/>
</dbReference>
<reference evidence="7" key="1">
    <citation type="submission" date="2021-05" db="EMBL/GenBank/DDBJ databases">
        <title>The genome of the haptophyte Pavlova lutheri (Diacronema luteri, Pavlovales) - a model for lipid biosynthesis in eukaryotic algae.</title>
        <authorList>
            <person name="Hulatt C.J."/>
            <person name="Posewitz M.C."/>
        </authorList>
    </citation>
    <scope>NUCLEOTIDE SEQUENCE</scope>
    <source>
        <strain evidence="7">NIVA-4/92</strain>
    </source>
</reference>
<evidence type="ECO:0000256" key="2">
    <source>
        <dbReference type="ARBA" id="ARBA00022490"/>
    </source>
</evidence>
<dbReference type="InterPro" id="IPR056289">
    <property type="entry name" value="CEP76_N"/>
</dbReference>
<evidence type="ECO:0000259" key="5">
    <source>
        <dbReference type="Pfam" id="PF24654"/>
    </source>
</evidence>
<dbReference type="Pfam" id="PF15627">
    <property type="entry name" value="CEP76-C2"/>
    <property type="match status" value="1"/>
</dbReference>
<keyword evidence="8" id="KW-1185">Reference proteome</keyword>
<dbReference type="Gene3D" id="3.10.620.30">
    <property type="match status" value="1"/>
</dbReference>
<accession>A0A8J5XJ55</accession>
<dbReference type="Proteomes" id="UP000751190">
    <property type="component" value="Unassembled WGS sequence"/>
</dbReference>
<dbReference type="PANTHER" id="PTHR46436">
    <property type="entry name" value="CENTROSOMAL PROTEIN OF 76 KDA"/>
    <property type="match status" value="1"/>
</dbReference>
<dbReference type="OMA" id="RRWWSEY"/>
<evidence type="ECO:0000313" key="8">
    <source>
        <dbReference type="Proteomes" id="UP000751190"/>
    </source>
</evidence>
<dbReference type="InterPro" id="IPR056288">
    <property type="entry name" value="CEP76_C"/>
</dbReference>
<dbReference type="EMBL" id="JAGTXO010000013">
    <property type="protein sequence ID" value="KAG8464340.1"/>
    <property type="molecule type" value="Genomic_DNA"/>
</dbReference>